<gene>
    <name evidence="3" type="ORF">MHIP_58410</name>
</gene>
<feature type="transmembrane region" description="Helical" evidence="2">
    <location>
        <begin position="51"/>
        <end position="72"/>
    </location>
</feature>
<keyword evidence="2" id="KW-0812">Transmembrane</keyword>
<evidence type="ECO:0000313" key="3">
    <source>
        <dbReference type="EMBL" id="GFH05358.1"/>
    </source>
</evidence>
<protein>
    <recommendedName>
        <fullName evidence="5">Serine/threonine protein kinase</fullName>
    </recommendedName>
</protein>
<dbReference type="Proteomes" id="UP000465304">
    <property type="component" value="Unassembled WGS sequence"/>
</dbReference>
<accession>A0A7I9ZXK6</accession>
<keyword evidence="2" id="KW-1133">Transmembrane helix</keyword>
<keyword evidence="2" id="KW-0472">Membrane</keyword>
<feature type="region of interest" description="Disordered" evidence="1">
    <location>
        <begin position="1"/>
        <end position="43"/>
    </location>
</feature>
<organism evidence="3 4">
    <name type="scientific">Mycolicibacterium hippocampi</name>
    <dbReference type="NCBI Taxonomy" id="659824"/>
    <lineage>
        <taxon>Bacteria</taxon>
        <taxon>Bacillati</taxon>
        <taxon>Actinomycetota</taxon>
        <taxon>Actinomycetes</taxon>
        <taxon>Mycobacteriales</taxon>
        <taxon>Mycobacteriaceae</taxon>
        <taxon>Mycolicibacterium</taxon>
    </lineage>
</organism>
<name>A0A7I9ZXK6_9MYCO</name>
<comment type="caution">
    <text evidence="3">The sequence shown here is derived from an EMBL/GenBank/DDBJ whole genome shotgun (WGS) entry which is preliminary data.</text>
</comment>
<sequence length="237" mass="24999">MSSHEPGPDDDDTGPLHLESAREQTAAPRDRRFDQPLSVNPRPVHRDRRPVVLIAAATAAVVGLGAIAWLFWPSADESGASGSDITTTAEPESESLEEAEARLMGMLPRGYPAAACEGVVPPKGALAQVRCSQNTNPGGPLSATYTLAGDEESLQAMFDGVVGGLSVVNCPGNIQSPGPWRRNATPDKVAGILVCGFEQSKPTVAWSTDANLMVSEVQSGPQGPNMVQLYTWWASHS</sequence>
<keyword evidence="4" id="KW-1185">Reference proteome</keyword>
<proteinExistence type="predicted"/>
<dbReference type="EMBL" id="BLLB01000002">
    <property type="protein sequence ID" value="GFH05358.1"/>
    <property type="molecule type" value="Genomic_DNA"/>
</dbReference>
<evidence type="ECO:0000256" key="1">
    <source>
        <dbReference type="SAM" id="MobiDB-lite"/>
    </source>
</evidence>
<evidence type="ECO:0000256" key="2">
    <source>
        <dbReference type="SAM" id="Phobius"/>
    </source>
</evidence>
<dbReference type="RefSeq" id="WP_163895053.1">
    <property type="nucleotide sequence ID" value="NZ_BLLB01000002.1"/>
</dbReference>
<reference evidence="3 4" key="1">
    <citation type="journal article" date="2019" name="Emerg. Microbes Infect.">
        <title>Comprehensive subspecies identification of 175 nontuberculous mycobacteria species based on 7547 genomic profiles.</title>
        <authorList>
            <person name="Matsumoto Y."/>
            <person name="Kinjo T."/>
            <person name="Motooka D."/>
            <person name="Nabeya D."/>
            <person name="Jung N."/>
            <person name="Uechi K."/>
            <person name="Horii T."/>
            <person name="Iida T."/>
            <person name="Fujita J."/>
            <person name="Nakamura S."/>
        </authorList>
    </citation>
    <scope>NUCLEOTIDE SEQUENCE [LARGE SCALE GENOMIC DNA]</scope>
    <source>
        <strain evidence="3 4">JCM 30996</strain>
    </source>
</reference>
<evidence type="ECO:0008006" key="5">
    <source>
        <dbReference type="Google" id="ProtNLM"/>
    </source>
</evidence>
<evidence type="ECO:0000313" key="4">
    <source>
        <dbReference type="Proteomes" id="UP000465304"/>
    </source>
</evidence>
<dbReference type="AlphaFoldDB" id="A0A7I9ZXK6"/>